<sequence>MWIRGLGETGKHYGARAYPYPNKQAVNVVSALYGSQEIAPISWALLKSEHRLAGSPVVGLVALSVGFSRLADCSEGTATLQKWEYPPGVSRALTPDFSRKTPSPVITSPITWTGTSSF</sequence>
<accession>D7CNE4</accession>
<evidence type="ECO:0000313" key="1">
    <source>
        <dbReference type="EMBL" id="ADI02229.1"/>
    </source>
</evidence>
<proteinExistence type="predicted"/>
<dbReference type="HOGENOM" id="CLU_2072003_0_0_9"/>
<reference evidence="2" key="1">
    <citation type="journal article" date="2010" name="Stand. Genomic Sci.">
        <title>Complete genome sequence of Syntrophothermus lipocalidus type strain (TGB-C1T).</title>
        <authorList>
            <consortium name="US DOE Joint Genome Institute (JGI-PGF)"/>
            <person name="Djao O."/>
            <person name="Zhang X."/>
            <person name="Lucas S."/>
            <person name="Lapidus A."/>
            <person name="Glavina Del Rio T."/>
            <person name="Nolan M."/>
            <person name="Tice H."/>
            <person name="Cheng J."/>
            <person name="Han C."/>
            <person name="Tapia R."/>
            <person name="Goodwin L."/>
            <person name="Pitluck S."/>
            <person name="Liolios K."/>
            <person name="Ivanova N."/>
            <person name="Mavromatis K."/>
            <person name="Mikhailova N."/>
            <person name="Ovchinnikova G."/>
            <person name="Pati A."/>
            <person name="Brambilla E."/>
            <person name="Chen A."/>
            <person name="Palaniappan K."/>
            <person name="Land M."/>
            <person name="Hauser L."/>
            <person name="Chang Y."/>
            <person name="Jeffries C."/>
            <person name="Rohde M."/>
            <person name="Sikorski J."/>
            <person name="Spring S."/>
            <person name="Goker M."/>
            <person name="Detter J."/>
            <person name="Woyke T."/>
            <person name="Bristow J."/>
            <person name="Eisen J."/>
            <person name="Markowitz V."/>
            <person name="Hugenholtz P."/>
            <person name="Kyrpides N."/>
            <person name="Klenk H."/>
        </authorList>
    </citation>
    <scope>NUCLEOTIDE SEQUENCE [LARGE SCALE GENOMIC DNA]</scope>
    <source>
        <strain evidence="2">DSM 12680 / TGB-C1</strain>
    </source>
</reference>
<reference evidence="1 2" key="2">
    <citation type="journal article" date="2010" name="Stand. Genomic Sci.">
        <title>Complete genome sequence of Syntrophothermus lipocalidus type strain (TGB-C1).</title>
        <authorList>
            <person name="Djao O.D."/>
            <person name="Zhang X."/>
            <person name="Lucas S."/>
            <person name="Lapidus A."/>
            <person name="Del Rio T.G."/>
            <person name="Nolan M."/>
            <person name="Tice H."/>
            <person name="Cheng J.F."/>
            <person name="Han C."/>
            <person name="Tapia R."/>
            <person name="Goodwin L."/>
            <person name="Pitluck S."/>
            <person name="Liolios K."/>
            <person name="Ivanova N."/>
            <person name="Mavromatis K."/>
            <person name="Mikhailova N."/>
            <person name="Ovchinnikova G."/>
            <person name="Pati A."/>
            <person name="Brambilla E."/>
            <person name="Chen A."/>
            <person name="Palaniappan K."/>
            <person name="Land M."/>
            <person name="Hauser L."/>
            <person name="Chang Y.J."/>
            <person name="Jeffries C.D."/>
            <person name="Rohde M."/>
            <person name="Sikorski J."/>
            <person name="Spring S."/>
            <person name="Goker M."/>
            <person name="Detter J.C."/>
            <person name="Woyke T."/>
            <person name="Bristow J."/>
            <person name="Eisen J.A."/>
            <person name="Markowitz V."/>
            <person name="Hugenholtz P."/>
            <person name="Kyrpides N.C."/>
            <person name="Klenk H.P."/>
        </authorList>
    </citation>
    <scope>NUCLEOTIDE SEQUENCE [LARGE SCALE GENOMIC DNA]</scope>
    <source>
        <strain evidence="2">DSM 12680 / TGB-C1</strain>
    </source>
</reference>
<name>D7CNE4_SYNLT</name>
<dbReference type="KEGG" id="slp:Slip_1466"/>
<dbReference type="Proteomes" id="UP000000378">
    <property type="component" value="Chromosome"/>
</dbReference>
<dbReference type="EMBL" id="CP002048">
    <property type="protein sequence ID" value="ADI02229.1"/>
    <property type="molecule type" value="Genomic_DNA"/>
</dbReference>
<protein>
    <submittedName>
        <fullName evidence="1">Uncharacterized protein</fullName>
    </submittedName>
</protein>
<organism evidence="1 2">
    <name type="scientific">Syntrophothermus lipocalidus (strain DSM 12680 / TGB-C1)</name>
    <dbReference type="NCBI Taxonomy" id="643648"/>
    <lineage>
        <taxon>Bacteria</taxon>
        <taxon>Bacillati</taxon>
        <taxon>Bacillota</taxon>
        <taxon>Clostridia</taxon>
        <taxon>Eubacteriales</taxon>
        <taxon>Syntrophomonadaceae</taxon>
        <taxon>Syntrophothermus</taxon>
    </lineage>
</organism>
<dbReference type="STRING" id="643648.Slip_1466"/>
<evidence type="ECO:0000313" key="2">
    <source>
        <dbReference type="Proteomes" id="UP000000378"/>
    </source>
</evidence>
<gene>
    <name evidence="1" type="ordered locus">Slip_1466</name>
</gene>
<keyword evidence="2" id="KW-1185">Reference proteome</keyword>
<dbReference type="AlphaFoldDB" id="D7CNE4"/>